<keyword evidence="4" id="KW-0187">Copper transport</keyword>
<organism evidence="5 6">
    <name type="scientific">Mythimna separata</name>
    <name type="common">Oriental armyworm</name>
    <name type="synonym">Pseudaletia separata</name>
    <dbReference type="NCBI Taxonomy" id="271217"/>
    <lineage>
        <taxon>Eukaryota</taxon>
        <taxon>Metazoa</taxon>
        <taxon>Ecdysozoa</taxon>
        <taxon>Arthropoda</taxon>
        <taxon>Hexapoda</taxon>
        <taxon>Insecta</taxon>
        <taxon>Pterygota</taxon>
        <taxon>Neoptera</taxon>
        <taxon>Endopterygota</taxon>
        <taxon>Lepidoptera</taxon>
        <taxon>Glossata</taxon>
        <taxon>Ditrysia</taxon>
        <taxon>Noctuoidea</taxon>
        <taxon>Noctuidae</taxon>
        <taxon>Noctuinae</taxon>
        <taxon>Hadenini</taxon>
        <taxon>Mythimna</taxon>
    </lineage>
</organism>
<keyword evidence="2 4" id="KW-1133">Transmembrane helix</keyword>
<evidence type="ECO:0000256" key="3">
    <source>
        <dbReference type="ARBA" id="ARBA00023136"/>
    </source>
</evidence>
<name>A0AAD7YRL9_MYTSE</name>
<keyword evidence="4" id="KW-0186">Copper</keyword>
<evidence type="ECO:0000256" key="2">
    <source>
        <dbReference type="ARBA" id="ARBA00022989"/>
    </source>
</evidence>
<reference evidence="5" key="1">
    <citation type="submission" date="2023-03" db="EMBL/GenBank/DDBJ databases">
        <title>Chromosome-level genomes of two armyworms, Mythimna separata and Mythimna loreyi, provide insights into the biosynthesis and reception of sex pheromones.</title>
        <authorList>
            <person name="Zhao H."/>
        </authorList>
    </citation>
    <scope>NUCLEOTIDE SEQUENCE</scope>
    <source>
        <strain evidence="5">BeijingLab</strain>
        <tissue evidence="5">Pupa</tissue>
    </source>
</reference>
<dbReference type="PANTHER" id="PTHR12483:SF115">
    <property type="entry name" value="COPPER TRANSPORT PROTEIN"/>
    <property type="match status" value="1"/>
</dbReference>
<accession>A0AAD7YRL9</accession>
<keyword evidence="4" id="KW-0813">Transport</keyword>
<comment type="caution">
    <text evidence="5">The sequence shown here is derived from an EMBL/GenBank/DDBJ whole genome shotgun (WGS) entry which is preliminary data.</text>
</comment>
<dbReference type="EMBL" id="JARGEI010000010">
    <property type="protein sequence ID" value="KAJ8725318.1"/>
    <property type="molecule type" value="Genomic_DNA"/>
</dbReference>
<protein>
    <recommendedName>
        <fullName evidence="4">Copper transport protein</fullName>
    </recommendedName>
</protein>
<comment type="similarity">
    <text evidence="4">Belongs to the copper transporter (Ctr) (TC 1.A.56) family. SLC31A subfamily.</text>
</comment>
<evidence type="ECO:0000313" key="6">
    <source>
        <dbReference type="Proteomes" id="UP001231518"/>
    </source>
</evidence>
<keyword evidence="6" id="KW-1185">Reference proteome</keyword>
<dbReference type="AlphaFoldDB" id="A0AAD7YRL9"/>
<dbReference type="InterPro" id="IPR007274">
    <property type="entry name" value="Cop_transporter"/>
</dbReference>
<keyword evidence="1 4" id="KW-0812">Transmembrane</keyword>
<keyword evidence="3 4" id="KW-0472">Membrane</keyword>
<dbReference type="GO" id="GO:0005375">
    <property type="term" value="F:copper ion transmembrane transporter activity"/>
    <property type="evidence" value="ECO:0007669"/>
    <property type="project" value="UniProtKB-UniRule"/>
</dbReference>
<dbReference type="Pfam" id="PF04145">
    <property type="entry name" value="Ctr"/>
    <property type="match status" value="1"/>
</dbReference>
<evidence type="ECO:0000256" key="4">
    <source>
        <dbReference type="RuleBase" id="RU367022"/>
    </source>
</evidence>
<dbReference type="Proteomes" id="UP001231518">
    <property type="component" value="Chromosome 7"/>
</dbReference>
<keyword evidence="4" id="KW-0406">Ion transport</keyword>
<evidence type="ECO:0000313" key="5">
    <source>
        <dbReference type="EMBL" id="KAJ8725318.1"/>
    </source>
</evidence>
<dbReference type="GO" id="GO:0016020">
    <property type="term" value="C:membrane"/>
    <property type="evidence" value="ECO:0007669"/>
    <property type="project" value="UniProtKB-SubCell"/>
</dbReference>
<comment type="subcellular location">
    <subcellularLocation>
        <location evidence="4">Membrane</location>
        <topology evidence="4">Multi-pass membrane protein</topology>
    </subcellularLocation>
</comment>
<feature type="transmembrane region" description="Helical" evidence="4">
    <location>
        <begin position="198"/>
        <end position="226"/>
    </location>
</feature>
<evidence type="ECO:0000256" key="1">
    <source>
        <dbReference type="ARBA" id="ARBA00022692"/>
    </source>
</evidence>
<gene>
    <name evidence="5" type="ORF">PYW07_016276</name>
</gene>
<dbReference type="PANTHER" id="PTHR12483">
    <property type="entry name" value="SOLUTE CARRIER FAMILY 31 COPPER TRANSPORTERS"/>
    <property type="match status" value="1"/>
</dbReference>
<sequence>MLFTATVRLCLDSYIYRRCVVRLGPQITSTPEWQRYSRGDIGARGRRRRTRLALTARRTARDTPVSLLLSLLLNRASMSGLTELAAAVRHAGGHDPDDPCATHDHAMVFHSCVCAEILFKGWNTTNELQLFGSCVAIFVAAVLYEGFKYWRETLTAPAEPTACDKREPAAPRSLRALLCSGAHCVQTALHALQSTLSYLLMLVFMTYNIWLCLAVVLGLTLGYFLFGWRRSSLQDANDHCQ</sequence>
<proteinExistence type="inferred from homology"/>